<keyword evidence="1" id="KW-1133">Transmembrane helix</keyword>
<name>A0ABR7ETS0_9FIRM</name>
<evidence type="ECO:0000256" key="1">
    <source>
        <dbReference type="SAM" id="Phobius"/>
    </source>
</evidence>
<keyword evidence="3" id="KW-1185">Reference proteome</keyword>
<feature type="transmembrane region" description="Helical" evidence="1">
    <location>
        <begin position="220"/>
        <end position="245"/>
    </location>
</feature>
<feature type="transmembrane region" description="Helical" evidence="1">
    <location>
        <begin position="7"/>
        <end position="31"/>
    </location>
</feature>
<reference evidence="2 3" key="1">
    <citation type="submission" date="2020-08" db="EMBL/GenBank/DDBJ databases">
        <title>Genome public.</title>
        <authorList>
            <person name="Liu C."/>
            <person name="Sun Q."/>
        </authorList>
    </citation>
    <scope>NUCLEOTIDE SEQUENCE [LARGE SCALE GENOMIC DNA]</scope>
    <source>
        <strain evidence="2 3">NSJ-36</strain>
    </source>
</reference>
<sequence>MKRNMIYTVLAAMSMFALLIIILVTSIQIAIYGDSEYHFYQKEYEKYTVAKALDMKISDLMEVTEHMMAYLDGKEEKLSVEVPVEGKMQDFFNRQDREHMADVQVLFHKGRIVRRFATAVAAFLLAVLYVCKKYLKIKDRQTAGVQAKQWRLRTILFRGYTTALGIFAAIVAVIAAACVRDFSATFTLFHELIFTNKLWLFDAGTDYMIRMLPEGFFSDMAFRILLTFGVAVIILWAMLFIWNCMCNRKSSYMAKNR</sequence>
<keyword evidence="1" id="KW-0472">Membrane</keyword>
<dbReference type="Pfam" id="PF07314">
    <property type="entry name" value="Lit"/>
    <property type="match status" value="1"/>
</dbReference>
<dbReference type="NCBIfam" id="TIGR01906">
    <property type="entry name" value="integ_TIGR01906"/>
    <property type="match status" value="1"/>
</dbReference>
<feature type="transmembrane region" description="Helical" evidence="1">
    <location>
        <begin position="155"/>
        <end position="177"/>
    </location>
</feature>
<accession>A0ABR7ETS0</accession>
<dbReference type="EMBL" id="JACOOY010000002">
    <property type="protein sequence ID" value="MBC5664045.1"/>
    <property type="molecule type" value="Genomic_DNA"/>
</dbReference>
<evidence type="ECO:0000313" key="2">
    <source>
        <dbReference type="EMBL" id="MBC5664045.1"/>
    </source>
</evidence>
<evidence type="ECO:0000313" key="3">
    <source>
        <dbReference type="Proteomes" id="UP000647235"/>
    </source>
</evidence>
<dbReference type="Proteomes" id="UP000647235">
    <property type="component" value="Unassembled WGS sequence"/>
</dbReference>
<gene>
    <name evidence="2" type="ORF">H8S07_01925</name>
</gene>
<proteinExistence type="predicted"/>
<comment type="caution">
    <text evidence="2">The sequence shown here is derived from an EMBL/GenBank/DDBJ whole genome shotgun (WGS) entry which is preliminary data.</text>
</comment>
<protein>
    <submittedName>
        <fullName evidence="2">TIGR01906 family membrane protein</fullName>
    </submittedName>
</protein>
<dbReference type="InterPro" id="IPR010178">
    <property type="entry name" value="Lit"/>
</dbReference>
<organism evidence="2 3">
    <name type="scientific">Dorea hominis</name>
    <dbReference type="NCBI Taxonomy" id="2763040"/>
    <lineage>
        <taxon>Bacteria</taxon>
        <taxon>Bacillati</taxon>
        <taxon>Bacillota</taxon>
        <taxon>Clostridia</taxon>
        <taxon>Lachnospirales</taxon>
        <taxon>Lachnospiraceae</taxon>
        <taxon>Dorea</taxon>
    </lineage>
</organism>
<keyword evidence="1" id="KW-0812">Transmembrane</keyword>
<dbReference type="RefSeq" id="WP_021861368.1">
    <property type="nucleotide sequence ID" value="NZ_JACOOY010000002.1"/>
</dbReference>
<feature type="transmembrane region" description="Helical" evidence="1">
    <location>
        <begin position="112"/>
        <end position="131"/>
    </location>
</feature>